<dbReference type="Proteomes" id="UP001213721">
    <property type="component" value="Chromosome"/>
</dbReference>
<dbReference type="SUPFAM" id="SSF52200">
    <property type="entry name" value="Toll/Interleukin receptor TIR domain"/>
    <property type="match status" value="1"/>
</dbReference>
<dbReference type="GO" id="GO:0007165">
    <property type="term" value="P:signal transduction"/>
    <property type="evidence" value="ECO:0007669"/>
    <property type="project" value="InterPro"/>
</dbReference>
<dbReference type="Pfam" id="PF13676">
    <property type="entry name" value="TIR_2"/>
    <property type="match status" value="1"/>
</dbReference>
<accession>A0AAX3NVA5</accession>
<dbReference type="AlphaFoldDB" id="A0AAX3NVA5"/>
<dbReference type="InterPro" id="IPR035897">
    <property type="entry name" value="Toll_tir_struct_dom_sf"/>
</dbReference>
<gene>
    <name evidence="2" type="ORF">PYU98_04255</name>
</gene>
<protein>
    <submittedName>
        <fullName evidence="2">Toll/interleukin-1 receptor domain-containing protein</fullName>
    </submittedName>
</protein>
<dbReference type="RefSeq" id="WP_275057477.1">
    <property type="nucleotide sequence ID" value="NZ_CP118988.1"/>
</dbReference>
<keyword evidence="2" id="KW-0675">Receptor</keyword>
<dbReference type="EMBL" id="CP118988">
    <property type="protein sequence ID" value="WED77470.1"/>
    <property type="molecule type" value="Genomic_DNA"/>
</dbReference>
<proteinExistence type="predicted"/>
<name>A0AAX3NVA5_9GAMM</name>
<organism evidence="2 3">
    <name type="scientific">Aeromonas allosaccharophila</name>
    <dbReference type="NCBI Taxonomy" id="656"/>
    <lineage>
        <taxon>Bacteria</taxon>
        <taxon>Pseudomonadati</taxon>
        <taxon>Pseudomonadota</taxon>
        <taxon>Gammaproteobacteria</taxon>
        <taxon>Aeromonadales</taxon>
        <taxon>Aeromonadaceae</taxon>
        <taxon>Aeromonas</taxon>
    </lineage>
</organism>
<sequence length="291" mass="32846">MITSVFLSHNHADKEFVRKLARDLGNHNVKCWLDEAEMKIGDSLIQKIRDGIDTVDYFAIVLSPNSVKAPWVVNELDVAMNHQISGKSIKVLPIMLKECEPPGFLVGKLYGDFKDESKYIESFKNLLNSIGVVFNKNAMSDDYFPNNLGTAIDKAASYSLPLMTAPFHRPFQYIGMSIDRAERVVGVKANDVGNIIVESDECYMLLEAEGNFISYVDIEIKRTAPHKQDQEFDSESILGALSISLSELELVRKKTHYHTYYDHRRRLKVGVSCQYDGAPISVGFSSKYYGQ</sequence>
<evidence type="ECO:0000313" key="3">
    <source>
        <dbReference type="Proteomes" id="UP001213721"/>
    </source>
</evidence>
<dbReference type="Gene3D" id="3.40.50.10140">
    <property type="entry name" value="Toll/interleukin-1 receptor homology (TIR) domain"/>
    <property type="match status" value="1"/>
</dbReference>
<reference evidence="2" key="1">
    <citation type="submission" date="2023-02" db="EMBL/GenBank/DDBJ databases">
        <title>The sequence of Aeromonas allosaccharophila K520.</title>
        <authorList>
            <person name="Luo X."/>
        </authorList>
    </citation>
    <scope>NUCLEOTIDE SEQUENCE</scope>
    <source>
        <strain evidence="2">K520</strain>
    </source>
</reference>
<dbReference type="PROSITE" id="PS50104">
    <property type="entry name" value="TIR"/>
    <property type="match status" value="1"/>
</dbReference>
<dbReference type="SMART" id="SM00255">
    <property type="entry name" value="TIR"/>
    <property type="match status" value="1"/>
</dbReference>
<evidence type="ECO:0000259" key="1">
    <source>
        <dbReference type="PROSITE" id="PS50104"/>
    </source>
</evidence>
<dbReference type="InterPro" id="IPR000157">
    <property type="entry name" value="TIR_dom"/>
</dbReference>
<evidence type="ECO:0000313" key="2">
    <source>
        <dbReference type="EMBL" id="WED77470.1"/>
    </source>
</evidence>
<feature type="domain" description="TIR" evidence="1">
    <location>
        <begin position="1"/>
        <end position="131"/>
    </location>
</feature>